<dbReference type="EMBL" id="JAWWNJ010000040">
    <property type="protein sequence ID" value="KAK7020854.1"/>
    <property type="molecule type" value="Genomic_DNA"/>
</dbReference>
<accession>A0AAW0B4T1</accession>
<reference evidence="1 2" key="1">
    <citation type="journal article" date="2024" name="J Genomics">
        <title>Draft genome sequencing and assembly of Favolaschia claudopus CIRM-BRFM 2984 isolated from oak limbs.</title>
        <authorList>
            <person name="Navarro D."/>
            <person name="Drula E."/>
            <person name="Chaduli D."/>
            <person name="Cazenave R."/>
            <person name="Ahrendt S."/>
            <person name="Wang J."/>
            <person name="Lipzen A."/>
            <person name="Daum C."/>
            <person name="Barry K."/>
            <person name="Grigoriev I.V."/>
            <person name="Favel A."/>
            <person name="Rosso M.N."/>
            <person name="Martin F."/>
        </authorList>
    </citation>
    <scope>NUCLEOTIDE SEQUENCE [LARGE SCALE GENOMIC DNA]</scope>
    <source>
        <strain evidence="1 2">CIRM-BRFM 2984</strain>
    </source>
</reference>
<dbReference type="AlphaFoldDB" id="A0AAW0B4T1"/>
<evidence type="ECO:0000313" key="1">
    <source>
        <dbReference type="EMBL" id="KAK7020854.1"/>
    </source>
</evidence>
<sequence>MICLGAANVSEIEGHGNLSRYYVPDFATMAFAMAEQFLSRFGFEGDEDAAFRHDLFEALDLLQCRMIAASGYASSPYDAPEFLGGDPSEYGIGTRTKHIQVVELDSEFRHAFGCNVKRYQASMSFLQY</sequence>
<gene>
    <name evidence="1" type="ORF">R3P38DRAFT_3548113</name>
</gene>
<name>A0AAW0B4T1_9AGAR</name>
<dbReference type="Proteomes" id="UP001362999">
    <property type="component" value="Unassembled WGS sequence"/>
</dbReference>
<protein>
    <submittedName>
        <fullName evidence="1">Uncharacterized protein</fullName>
    </submittedName>
</protein>
<feature type="non-terminal residue" evidence="1">
    <location>
        <position position="128"/>
    </location>
</feature>
<comment type="caution">
    <text evidence="1">The sequence shown here is derived from an EMBL/GenBank/DDBJ whole genome shotgun (WGS) entry which is preliminary data.</text>
</comment>
<proteinExistence type="predicted"/>
<keyword evidence="2" id="KW-1185">Reference proteome</keyword>
<evidence type="ECO:0000313" key="2">
    <source>
        <dbReference type="Proteomes" id="UP001362999"/>
    </source>
</evidence>
<organism evidence="1 2">
    <name type="scientific">Favolaschia claudopus</name>
    <dbReference type="NCBI Taxonomy" id="2862362"/>
    <lineage>
        <taxon>Eukaryota</taxon>
        <taxon>Fungi</taxon>
        <taxon>Dikarya</taxon>
        <taxon>Basidiomycota</taxon>
        <taxon>Agaricomycotina</taxon>
        <taxon>Agaricomycetes</taxon>
        <taxon>Agaricomycetidae</taxon>
        <taxon>Agaricales</taxon>
        <taxon>Marasmiineae</taxon>
        <taxon>Mycenaceae</taxon>
        <taxon>Favolaschia</taxon>
    </lineage>
</organism>